<evidence type="ECO:0000256" key="2">
    <source>
        <dbReference type="SAM" id="Phobius"/>
    </source>
</evidence>
<gene>
    <name evidence="4" type="ORF">ACFOSB_20830</name>
</gene>
<feature type="transmembrane region" description="Helical" evidence="2">
    <location>
        <begin position="268"/>
        <end position="289"/>
    </location>
</feature>
<feature type="transmembrane region" description="Helical" evidence="2">
    <location>
        <begin position="66"/>
        <end position="90"/>
    </location>
</feature>
<dbReference type="InterPro" id="IPR003675">
    <property type="entry name" value="Rce1/LyrA-like_dom"/>
</dbReference>
<keyword evidence="2" id="KW-0812">Transmembrane</keyword>
<feature type="transmembrane region" description="Helical" evidence="2">
    <location>
        <begin position="309"/>
        <end position="331"/>
    </location>
</feature>
<name>A0ABV7ZD38_9DEIO</name>
<accession>A0ABV7ZD38</accession>
<feature type="transmembrane region" description="Helical" evidence="2">
    <location>
        <begin position="144"/>
        <end position="165"/>
    </location>
</feature>
<feature type="region of interest" description="Disordered" evidence="1">
    <location>
        <begin position="1"/>
        <end position="26"/>
    </location>
</feature>
<keyword evidence="2" id="KW-1133">Transmembrane helix</keyword>
<keyword evidence="5" id="KW-1185">Reference proteome</keyword>
<evidence type="ECO:0000313" key="4">
    <source>
        <dbReference type="EMBL" id="MFC3835313.1"/>
    </source>
</evidence>
<feature type="domain" description="CAAX prenyl protease 2/Lysostaphin resistance protein A-like" evidence="3">
    <location>
        <begin position="150"/>
        <end position="237"/>
    </location>
</feature>
<organism evidence="4 5">
    <name type="scientific">Deinococcus rufus</name>
    <dbReference type="NCBI Taxonomy" id="2136097"/>
    <lineage>
        <taxon>Bacteria</taxon>
        <taxon>Thermotogati</taxon>
        <taxon>Deinococcota</taxon>
        <taxon>Deinococci</taxon>
        <taxon>Deinococcales</taxon>
        <taxon>Deinococcaceae</taxon>
        <taxon>Deinococcus</taxon>
    </lineage>
</organism>
<feature type="transmembrane region" description="Helical" evidence="2">
    <location>
        <begin position="186"/>
        <end position="213"/>
    </location>
</feature>
<dbReference type="RefSeq" id="WP_322471845.1">
    <property type="nucleotide sequence ID" value="NZ_JBHRZG010000024.1"/>
</dbReference>
<dbReference type="EMBL" id="JBHRZG010000024">
    <property type="protein sequence ID" value="MFC3835313.1"/>
    <property type="molecule type" value="Genomic_DNA"/>
</dbReference>
<dbReference type="Pfam" id="PF02517">
    <property type="entry name" value="Rce1-like"/>
    <property type="match status" value="1"/>
</dbReference>
<feature type="transmembrane region" description="Helical" evidence="2">
    <location>
        <begin position="225"/>
        <end position="247"/>
    </location>
</feature>
<feature type="transmembrane region" description="Helical" evidence="2">
    <location>
        <begin position="111"/>
        <end position="132"/>
    </location>
</feature>
<reference evidence="5" key="1">
    <citation type="journal article" date="2019" name="Int. J. Syst. Evol. Microbiol.">
        <title>The Global Catalogue of Microorganisms (GCM) 10K type strain sequencing project: providing services to taxonomists for standard genome sequencing and annotation.</title>
        <authorList>
            <consortium name="The Broad Institute Genomics Platform"/>
            <consortium name="The Broad Institute Genome Sequencing Center for Infectious Disease"/>
            <person name="Wu L."/>
            <person name="Ma J."/>
        </authorList>
    </citation>
    <scope>NUCLEOTIDE SEQUENCE [LARGE SCALE GENOMIC DNA]</scope>
    <source>
        <strain evidence="5">CCTCC AB 2017081</strain>
    </source>
</reference>
<evidence type="ECO:0000259" key="3">
    <source>
        <dbReference type="Pfam" id="PF02517"/>
    </source>
</evidence>
<sequence length="339" mass="34716">MTWPDAPSPAPSAHADGATPPLPGTPGIRALDGNRAALTLLIVQNVVAALGVGLDIPSGGRTIHIGLNLSLGTALLLSFAVLVLVAFTVFRPAMRALMQDTRWRTPPSWGLALAAFVLAFLVSRAFALAYVSFFPDSISAVPQFLTSGAALIPMLLAAGLLVPLAEEVAFRGLMMRGQERAAGFTVAALATTAAFAVAHGVPASVAGILPLAYVLARLVQHTGSIWNAVIVHALNNTLSVGLGSFLAGKNLGDAAQAGAVLGSSSLKLPLAFGALLFGVVVLVVLHLWLTPRPDGHERAAPGPWLSGAYVVIVVFGLGAMLATIPAVTGLYTSLRGAVP</sequence>
<evidence type="ECO:0000256" key="1">
    <source>
        <dbReference type="SAM" id="MobiDB-lite"/>
    </source>
</evidence>
<feature type="compositionally biased region" description="Pro residues" evidence="1">
    <location>
        <begin position="1"/>
        <end position="10"/>
    </location>
</feature>
<proteinExistence type="predicted"/>
<protein>
    <submittedName>
        <fullName evidence="4">Type II CAAX endopeptidase family protein</fullName>
    </submittedName>
</protein>
<evidence type="ECO:0000313" key="5">
    <source>
        <dbReference type="Proteomes" id="UP001595803"/>
    </source>
</evidence>
<keyword evidence="2" id="KW-0472">Membrane</keyword>
<dbReference type="Proteomes" id="UP001595803">
    <property type="component" value="Unassembled WGS sequence"/>
</dbReference>
<comment type="caution">
    <text evidence="4">The sequence shown here is derived from an EMBL/GenBank/DDBJ whole genome shotgun (WGS) entry which is preliminary data.</text>
</comment>